<dbReference type="Gene3D" id="3.20.20.370">
    <property type="entry name" value="Glycoside hydrolase/deacetylase"/>
    <property type="match status" value="1"/>
</dbReference>
<evidence type="ECO:0000259" key="1">
    <source>
        <dbReference type="PROSITE" id="PS51677"/>
    </source>
</evidence>
<evidence type="ECO:0000313" key="2">
    <source>
        <dbReference type="EMBL" id="SFE33564.1"/>
    </source>
</evidence>
<dbReference type="GO" id="GO:0016810">
    <property type="term" value="F:hydrolase activity, acting on carbon-nitrogen (but not peptide) bonds"/>
    <property type="evidence" value="ECO:0007669"/>
    <property type="project" value="InterPro"/>
</dbReference>
<proteinExistence type="predicted"/>
<dbReference type="PANTHER" id="PTHR10587">
    <property type="entry name" value="GLYCOSYL TRANSFERASE-RELATED"/>
    <property type="match status" value="1"/>
</dbReference>
<dbReference type="OrthoDB" id="62208at2"/>
<gene>
    <name evidence="2" type="ORF">SAMN04487969_1027</name>
</gene>
<dbReference type="GO" id="GO:0016020">
    <property type="term" value="C:membrane"/>
    <property type="evidence" value="ECO:0007669"/>
    <property type="project" value="TreeGrafter"/>
</dbReference>
<reference evidence="3" key="1">
    <citation type="submission" date="2016-10" db="EMBL/GenBank/DDBJ databases">
        <authorList>
            <person name="Varghese N."/>
            <person name="Submissions S."/>
        </authorList>
    </citation>
    <scope>NUCLEOTIDE SEQUENCE [LARGE SCALE GENOMIC DNA]</scope>
    <source>
        <strain evidence="3">CGMCC 1.10223</strain>
    </source>
</reference>
<dbReference type="InterPro" id="IPR002509">
    <property type="entry name" value="NODB_dom"/>
</dbReference>
<dbReference type="AlphaFoldDB" id="A0A1I1ZP14"/>
<sequence length="214" mass="24647">MSTDRVLSRIPTNKKVIALTFDIANGRAVPLRMLSVLRRNGIRKATFFLTGIWAELNPDIARRIRQKGYEIASHGYRHQDYRKHTNSWIEQEVKTAKKIILQTTGVNTNLFRTPGGDMNERVVYKLKSMNQTIVHWDVDSLDWKLNDISKIVKRVVPQARAGSIILLHACDPWIQSLASVPIIVRRLRQKGYRFVTVTELLHGKKRRRKSGANP</sequence>
<accession>A0A1I1ZP14</accession>
<evidence type="ECO:0000313" key="3">
    <source>
        <dbReference type="Proteomes" id="UP000183410"/>
    </source>
</evidence>
<dbReference type="PROSITE" id="PS51677">
    <property type="entry name" value="NODB"/>
    <property type="match status" value="1"/>
</dbReference>
<feature type="domain" description="NodB homology" evidence="1">
    <location>
        <begin position="15"/>
        <end position="195"/>
    </location>
</feature>
<dbReference type="EMBL" id="FONN01000002">
    <property type="protein sequence ID" value="SFE33564.1"/>
    <property type="molecule type" value="Genomic_DNA"/>
</dbReference>
<dbReference type="Proteomes" id="UP000183410">
    <property type="component" value="Unassembled WGS sequence"/>
</dbReference>
<protein>
    <submittedName>
        <fullName evidence="2">Peptidoglycan/xylan/chitin deacetylase, PgdA/CDA1 family</fullName>
    </submittedName>
</protein>
<organism evidence="2 3">
    <name type="scientific">Paenibacillus algorifonticola</name>
    <dbReference type="NCBI Taxonomy" id="684063"/>
    <lineage>
        <taxon>Bacteria</taxon>
        <taxon>Bacillati</taxon>
        <taxon>Bacillota</taxon>
        <taxon>Bacilli</taxon>
        <taxon>Bacillales</taxon>
        <taxon>Paenibacillaceae</taxon>
        <taxon>Paenibacillus</taxon>
    </lineage>
</organism>
<dbReference type="InterPro" id="IPR011330">
    <property type="entry name" value="Glyco_hydro/deAcase_b/a-brl"/>
</dbReference>
<keyword evidence="3" id="KW-1185">Reference proteome</keyword>
<dbReference type="RefSeq" id="WP_052736854.1">
    <property type="nucleotide sequence ID" value="NZ_FONN01000002.1"/>
</dbReference>
<name>A0A1I1ZP14_9BACL</name>
<dbReference type="GO" id="GO:0005975">
    <property type="term" value="P:carbohydrate metabolic process"/>
    <property type="evidence" value="ECO:0007669"/>
    <property type="project" value="InterPro"/>
</dbReference>
<dbReference type="Pfam" id="PF01522">
    <property type="entry name" value="Polysacc_deac_1"/>
    <property type="match status" value="1"/>
</dbReference>
<dbReference type="PANTHER" id="PTHR10587:SF128">
    <property type="entry name" value="POLYSACCHARIDE DEACETYLASE PDAB-RELATED"/>
    <property type="match status" value="1"/>
</dbReference>
<dbReference type="SUPFAM" id="SSF88713">
    <property type="entry name" value="Glycoside hydrolase/deacetylase"/>
    <property type="match status" value="1"/>
</dbReference>
<dbReference type="InterPro" id="IPR050248">
    <property type="entry name" value="Polysacc_deacetylase_ArnD"/>
</dbReference>